<evidence type="ECO:0000313" key="1">
    <source>
        <dbReference type="EMBL" id="VDM85407.1"/>
    </source>
</evidence>
<dbReference type="Proteomes" id="UP000270094">
    <property type="component" value="Unassembled WGS sequence"/>
</dbReference>
<keyword evidence="2" id="KW-1185">Reference proteome</keyword>
<gene>
    <name evidence="1" type="ORF">SVUK_LOCUS20405</name>
</gene>
<name>A0A3P7KAU5_STRVU</name>
<proteinExistence type="predicted"/>
<reference evidence="1 2" key="1">
    <citation type="submission" date="2018-11" db="EMBL/GenBank/DDBJ databases">
        <authorList>
            <consortium name="Pathogen Informatics"/>
        </authorList>
    </citation>
    <scope>NUCLEOTIDE SEQUENCE [LARGE SCALE GENOMIC DNA]</scope>
</reference>
<protein>
    <submittedName>
        <fullName evidence="1">Uncharacterized protein</fullName>
    </submittedName>
</protein>
<accession>A0A3P7KAU5</accession>
<sequence>MHADTVFGRRIGEMWVAAIEIKSNHYLEDLGLKKLIRTDTMKQLEISSNRILQISFDEAEVFAASNMNVDQVNGFYPTGTFPAIRLNFLPKLVDIELPMLRSLYAPTSYKFTVDGSPNLNVTLAGCSYFKDVTHAKVWIDFLDCNEWYDWKTQPTELVESF</sequence>
<dbReference type="OrthoDB" id="5869109at2759"/>
<dbReference type="EMBL" id="UYYB01140043">
    <property type="protein sequence ID" value="VDM85407.1"/>
    <property type="molecule type" value="Genomic_DNA"/>
</dbReference>
<dbReference type="AlphaFoldDB" id="A0A3P7KAU5"/>
<evidence type="ECO:0000313" key="2">
    <source>
        <dbReference type="Proteomes" id="UP000270094"/>
    </source>
</evidence>
<organism evidence="1 2">
    <name type="scientific">Strongylus vulgaris</name>
    <name type="common">Blood worm</name>
    <dbReference type="NCBI Taxonomy" id="40348"/>
    <lineage>
        <taxon>Eukaryota</taxon>
        <taxon>Metazoa</taxon>
        <taxon>Ecdysozoa</taxon>
        <taxon>Nematoda</taxon>
        <taxon>Chromadorea</taxon>
        <taxon>Rhabditida</taxon>
        <taxon>Rhabditina</taxon>
        <taxon>Rhabditomorpha</taxon>
        <taxon>Strongyloidea</taxon>
        <taxon>Strongylidae</taxon>
        <taxon>Strongylus</taxon>
    </lineage>
</organism>